<keyword evidence="7" id="KW-0998">Cell outer membrane</keyword>
<dbReference type="InterPro" id="IPR005017">
    <property type="entry name" value="OMPP1/FadL/TodX"/>
</dbReference>
<reference evidence="10" key="1">
    <citation type="submission" date="2016-10" db="EMBL/GenBank/DDBJ databases">
        <authorList>
            <person name="Varghese N."/>
            <person name="Submissions S."/>
        </authorList>
    </citation>
    <scope>NUCLEOTIDE SEQUENCE [LARGE SCALE GENOMIC DNA]</scope>
    <source>
        <strain evidence="10">Gh-67</strain>
    </source>
</reference>
<name>A0A1G7RY26_9SPHI</name>
<gene>
    <name evidence="9" type="ORF">SAMN05192573_102396</name>
</gene>
<feature type="signal peptide" evidence="8">
    <location>
        <begin position="1"/>
        <end position="18"/>
    </location>
</feature>
<dbReference type="Proteomes" id="UP000199705">
    <property type="component" value="Unassembled WGS sequence"/>
</dbReference>
<dbReference type="GO" id="GO:0015483">
    <property type="term" value="F:long-chain fatty acid transporting porin activity"/>
    <property type="evidence" value="ECO:0007669"/>
    <property type="project" value="TreeGrafter"/>
</dbReference>
<dbReference type="AlphaFoldDB" id="A0A1G7RY26"/>
<keyword evidence="4" id="KW-0812">Transmembrane</keyword>
<comment type="similarity">
    <text evidence="2">Belongs to the OmpP1/FadL family.</text>
</comment>
<keyword evidence="6" id="KW-0472">Membrane</keyword>
<evidence type="ECO:0000256" key="3">
    <source>
        <dbReference type="ARBA" id="ARBA00022452"/>
    </source>
</evidence>
<protein>
    <submittedName>
        <fullName evidence="9">Long-chain fatty acid transport protein</fullName>
    </submittedName>
</protein>
<dbReference type="PANTHER" id="PTHR35093:SF8">
    <property type="entry name" value="OUTER MEMBRANE PROTEIN NMB0088-RELATED"/>
    <property type="match status" value="1"/>
</dbReference>
<evidence type="ECO:0000256" key="5">
    <source>
        <dbReference type="ARBA" id="ARBA00022729"/>
    </source>
</evidence>
<dbReference type="PANTHER" id="PTHR35093">
    <property type="entry name" value="OUTER MEMBRANE PROTEIN NMB0088-RELATED"/>
    <property type="match status" value="1"/>
</dbReference>
<dbReference type="Gene3D" id="2.40.160.60">
    <property type="entry name" value="Outer membrane protein transport protein (OMPP1/FadL/TodX)"/>
    <property type="match status" value="1"/>
</dbReference>
<sequence length="407" mass="43840">MRKILLLVLTAAPLLAFSQGFQVNLGGQKQIGMGHTGTGIVQDGASVFFNPGAVAMLPENYIQGGISPLLFKSVFNPAGTSIQDHTSNKVATPFHAYAVWGPKSSFWKLGLGVYTPFGGLTDWGNTWQGKYVLESLDLKAIYVQPTISIKLADWVSIGGGFVYNHGSVDLTRAIPLANSSGDPGQARLKGGGKGYGWNAGVYFKTEAGITIGITHRSQVNTTISAGNAIFTVPASLQSSFPQPNTFSSTIPLPATNSIGFGFYPSSKWILALDVNLVNWDSYKTLSFDYKNNTAVLQDTHSARNYQQAFSLRGGAQYKATDKLALRFGGGYGGTAVLDGYVTPEAPDANRVYGTLGLGYTVAKHLDIDISFEYEHLMQRTQTNIESQLSGTFKTDVYIPGISLAYHW</sequence>
<dbReference type="STRING" id="551996.SAMN05192573_102396"/>
<keyword evidence="5 8" id="KW-0732">Signal</keyword>
<dbReference type="GO" id="GO:0009279">
    <property type="term" value="C:cell outer membrane"/>
    <property type="evidence" value="ECO:0007669"/>
    <property type="project" value="UniProtKB-SubCell"/>
</dbReference>
<keyword evidence="3" id="KW-1134">Transmembrane beta strand</keyword>
<evidence type="ECO:0000256" key="2">
    <source>
        <dbReference type="ARBA" id="ARBA00008163"/>
    </source>
</evidence>
<evidence type="ECO:0000256" key="7">
    <source>
        <dbReference type="ARBA" id="ARBA00023237"/>
    </source>
</evidence>
<evidence type="ECO:0000256" key="4">
    <source>
        <dbReference type="ARBA" id="ARBA00022692"/>
    </source>
</evidence>
<dbReference type="Pfam" id="PF03349">
    <property type="entry name" value="Toluene_X"/>
    <property type="match status" value="1"/>
</dbReference>
<evidence type="ECO:0000313" key="9">
    <source>
        <dbReference type="EMBL" id="SDG15678.1"/>
    </source>
</evidence>
<evidence type="ECO:0000256" key="6">
    <source>
        <dbReference type="ARBA" id="ARBA00023136"/>
    </source>
</evidence>
<dbReference type="RefSeq" id="WP_091163278.1">
    <property type="nucleotide sequence ID" value="NZ_FNCG01000002.1"/>
</dbReference>
<organism evidence="9 10">
    <name type="scientific">Mucilaginibacter gossypii</name>
    <dbReference type="NCBI Taxonomy" id="551996"/>
    <lineage>
        <taxon>Bacteria</taxon>
        <taxon>Pseudomonadati</taxon>
        <taxon>Bacteroidota</taxon>
        <taxon>Sphingobacteriia</taxon>
        <taxon>Sphingobacteriales</taxon>
        <taxon>Sphingobacteriaceae</taxon>
        <taxon>Mucilaginibacter</taxon>
    </lineage>
</organism>
<keyword evidence="10" id="KW-1185">Reference proteome</keyword>
<dbReference type="SUPFAM" id="SSF56935">
    <property type="entry name" value="Porins"/>
    <property type="match status" value="1"/>
</dbReference>
<evidence type="ECO:0000256" key="1">
    <source>
        <dbReference type="ARBA" id="ARBA00004571"/>
    </source>
</evidence>
<evidence type="ECO:0000256" key="8">
    <source>
        <dbReference type="SAM" id="SignalP"/>
    </source>
</evidence>
<evidence type="ECO:0000313" key="10">
    <source>
        <dbReference type="Proteomes" id="UP000199705"/>
    </source>
</evidence>
<proteinExistence type="inferred from homology"/>
<comment type="subcellular location">
    <subcellularLocation>
        <location evidence="1">Cell outer membrane</location>
        <topology evidence="1">Multi-pass membrane protein</topology>
    </subcellularLocation>
</comment>
<dbReference type="EMBL" id="FNCG01000002">
    <property type="protein sequence ID" value="SDG15678.1"/>
    <property type="molecule type" value="Genomic_DNA"/>
</dbReference>
<feature type="chain" id="PRO_5011695462" evidence="8">
    <location>
        <begin position="19"/>
        <end position="407"/>
    </location>
</feature>
<accession>A0A1G7RY26</accession>